<feature type="transmembrane region" description="Helical" evidence="1">
    <location>
        <begin position="74"/>
        <end position="95"/>
    </location>
</feature>
<gene>
    <name evidence="2" type="ORF">B1s21160_01845</name>
</gene>
<evidence type="ECO:0000256" key="1">
    <source>
        <dbReference type="SAM" id="Phobius"/>
    </source>
</evidence>
<evidence type="ECO:0000313" key="3">
    <source>
        <dbReference type="Proteomes" id="UP000217171"/>
    </source>
</evidence>
<dbReference type="RefSeq" id="WP_095672180.1">
    <property type="nucleotide sequence ID" value="NZ_CP016771.1"/>
</dbReference>
<feature type="transmembrane region" description="Helical" evidence="1">
    <location>
        <begin position="43"/>
        <end position="62"/>
    </location>
</feature>
<sequence>MYQHGVKQTLKAGSAVFGASAVFLLIAPKLFLDLLNLESNDQMVWSMRMIAITLIALAGNMWQNSKLSNNALGLRYVALVMIFSAASLGVLTLLIPAKITIFTAVYAAIGFLFAISYLVNLTRK</sequence>
<keyword evidence="1" id="KW-0812">Transmembrane</keyword>
<evidence type="ECO:0000313" key="2">
    <source>
        <dbReference type="EMBL" id="ASY13096.1"/>
    </source>
</evidence>
<protein>
    <submittedName>
        <fullName evidence="2">Uncharacterized protein</fullName>
    </submittedName>
</protein>
<dbReference type="KEGG" id="nhi:B1s21160_01845"/>
<dbReference type="OrthoDB" id="5189051at2"/>
<reference evidence="2 3" key="1">
    <citation type="submission" date="2016-07" db="EMBL/GenBank/DDBJ databases">
        <title>High microdiversification within the ubiquitous acI lineage of Actinobacteria.</title>
        <authorList>
            <person name="Neuenschwander S.M."/>
            <person name="Salcher M."/>
            <person name="Ghai R."/>
            <person name="Pernthaler J."/>
        </authorList>
    </citation>
    <scope>NUCLEOTIDE SEQUENCE [LARGE SCALE GENOMIC DNA]</scope>
    <source>
        <strain evidence="2">MMS-21-160</strain>
    </source>
</reference>
<keyword evidence="1" id="KW-1133">Transmembrane helix</keyword>
<feature type="transmembrane region" description="Helical" evidence="1">
    <location>
        <begin position="12"/>
        <end position="31"/>
    </location>
</feature>
<keyword evidence="3" id="KW-1185">Reference proteome</keyword>
<dbReference type="AlphaFoldDB" id="A0A249K8N8"/>
<accession>A0A249K8N8</accession>
<organism evidence="2 3">
    <name type="scientific">Candidatus Nanopelagicus hibericus</name>
    <dbReference type="NCBI Taxonomy" id="1884915"/>
    <lineage>
        <taxon>Bacteria</taxon>
        <taxon>Bacillati</taxon>
        <taxon>Actinomycetota</taxon>
        <taxon>Actinomycetes</taxon>
        <taxon>Candidatus Nanopelagicales</taxon>
        <taxon>Candidatus Nanopelagicaceae</taxon>
        <taxon>Candidatus Nanopelagicus</taxon>
    </lineage>
</organism>
<feature type="transmembrane region" description="Helical" evidence="1">
    <location>
        <begin position="101"/>
        <end position="119"/>
    </location>
</feature>
<dbReference type="Proteomes" id="UP000217171">
    <property type="component" value="Chromosome"/>
</dbReference>
<name>A0A249K8N8_9ACTN</name>
<keyword evidence="1" id="KW-0472">Membrane</keyword>
<dbReference type="EMBL" id="CP016771">
    <property type="protein sequence ID" value="ASY13096.1"/>
    <property type="molecule type" value="Genomic_DNA"/>
</dbReference>
<proteinExistence type="predicted"/>